<dbReference type="Proteomes" id="UP001302126">
    <property type="component" value="Unassembled WGS sequence"/>
</dbReference>
<protein>
    <recommendedName>
        <fullName evidence="1">Heterokaryon incompatibility domain-containing protein</fullName>
    </recommendedName>
</protein>
<evidence type="ECO:0000259" key="1">
    <source>
        <dbReference type="Pfam" id="PF06985"/>
    </source>
</evidence>
<dbReference type="EMBL" id="MU864439">
    <property type="protein sequence ID" value="KAK4185824.1"/>
    <property type="molecule type" value="Genomic_DNA"/>
</dbReference>
<sequence>MTSNSYPYKPIDVVGGEIRIFVPLPTKKSHEDAPIVGRLETVQLSTNPDYDALPTTWAEPEKTTEIRLGKISSRIDQNAETILRCVCTSSQPRAVWIESLCVNHADKGEATNHRAQRQRIYSQARQTIVCLDLPAASATLLDFATPEIIQALVYSKNPVLFYRSEEMALCSHDQNVPVISTQFDNFFKTTAANPREDLRDRINKYTTYLEGAGIILPLRELTTATRAQISAEFTRKLVQHTGGNLDILNYREPRDRYPSSDTILELPSWVPNFAAERIPQTPTPLLNWPAADSNYGATSLLTAHIREDDKPDTLTLSGIRFDEISELGEPWHPEPDKPPISRSGIKVLEEWETLALAPSPAHCPSPYGGESTRKEALWRTYIADYARYPAPKEGGAFIECWYDRVGWSSDLDTAKTAVDEHLKTLLLPKPSPRSWLSPLTHHLRRLGSVLGVSVDNTGLLGPKEQYIAYARRIYTACAHRRFFMTKRGFIGLAPSNAGKGDVVAVLQGGKTPFLLRPRQVHMGTYELVGECFVYGLMNQEALGWEHAIVAAREFRTV</sequence>
<name>A0AAN6WPJ2_9PEZI</name>
<dbReference type="Pfam" id="PF06985">
    <property type="entry name" value="HET"/>
    <property type="match status" value="1"/>
</dbReference>
<comment type="caution">
    <text evidence="2">The sequence shown here is derived from an EMBL/GenBank/DDBJ whole genome shotgun (WGS) entry which is preliminary data.</text>
</comment>
<feature type="domain" description="Heterokaryon incompatibility" evidence="1">
    <location>
        <begin position="50"/>
        <end position="144"/>
    </location>
</feature>
<evidence type="ECO:0000313" key="2">
    <source>
        <dbReference type="EMBL" id="KAK4185824.1"/>
    </source>
</evidence>
<accession>A0AAN6WPJ2</accession>
<evidence type="ECO:0000313" key="3">
    <source>
        <dbReference type="Proteomes" id="UP001302126"/>
    </source>
</evidence>
<reference evidence="2" key="2">
    <citation type="submission" date="2023-05" db="EMBL/GenBank/DDBJ databases">
        <authorList>
            <consortium name="Lawrence Berkeley National Laboratory"/>
            <person name="Steindorff A."/>
            <person name="Hensen N."/>
            <person name="Bonometti L."/>
            <person name="Westerberg I."/>
            <person name="Brannstrom I.O."/>
            <person name="Guillou S."/>
            <person name="Cros-Aarteil S."/>
            <person name="Calhoun S."/>
            <person name="Haridas S."/>
            <person name="Kuo A."/>
            <person name="Mondo S."/>
            <person name="Pangilinan J."/>
            <person name="Riley R."/>
            <person name="Labutti K."/>
            <person name="Andreopoulos B."/>
            <person name="Lipzen A."/>
            <person name="Chen C."/>
            <person name="Yanf M."/>
            <person name="Daum C."/>
            <person name="Ng V."/>
            <person name="Clum A."/>
            <person name="Ohm R."/>
            <person name="Martin F."/>
            <person name="Silar P."/>
            <person name="Natvig D."/>
            <person name="Lalanne C."/>
            <person name="Gautier V."/>
            <person name="Ament-Velasquez S.L."/>
            <person name="Kruys A."/>
            <person name="Hutchinson M.I."/>
            <person name="Powell A.J."/>
            <person name="Barry K."/>
            <person name="Miller A.N."/>
            <person name="Grigoriev I.V."/>
            <person name="Debuchy R."/>
            <person name="Gladieux P."/>
            <person name="Thoren M.H."/>
            <person name="Johannesson H."/>
        </authorList>
    </citation>
    <scope>NUCLEOTIDE SEQUENCE</scope>
    <source>
        <strain evidence="2">PSN309</strain>
    </source>
</reference>
<organism evidence="2 3">
    <name type="scientific">Podospora australis</name>
    <dbReference type="NCBI Taxonomy" id="1536484"/>
    <lineage>
        <taxon>Eukaryota</taxon>
        <taxon>Fungi</taxon>
        <taxon>Dikarya</taxon>
        <taxon>Ascomycota</taxon>
        <taxon>Pezizomycotina</taxon>
        <taxon>Sordariomycetes</taxon>
        <taxon>Sordariomycetidae</taxon>
        <taxon>Sordariales</taxon>
        <taxon>Podosporaceae</taxon>
        <taxon>Podospora</taxon>
    </lineage>
</organism>
<dbReference type="InterPro" id="IPR010730">
    <property type="entry name" value="HET"/>
</dbReference>
<dbReference type="PANTHER" id="PTHR24148">
    <property type="entry name" value="ANKYRIN REPEAT DOMAIN-CONTAINING PROTEIN 39 HOMOLOG-RELATED"/>
    <property type="match status" value="1"/>
</dbReference>
<dbReference type="PANTHER" id="PTHR24148:SF80">
    <property type="entry name" value="HETEROKARYON INCOMPATIBILITY DOMAIN-CONTAINING PROTEIN"/>
    <property type="match status" value="1"/>
</dbReference>
<keyword evidence="3" id="KW-1185">Reference proteome</keyword>
<dbReference type="AlphaFoldDB" id="A0AAN6WPJ2"/>
<proteinExistence type="predicted"/>
<dbReference type="Pfam" id="PF26639">
    <property type="entry name" value="Het-6_barrel"/>
    <property type="match status" value="1"/>
</dbReference>
<gene>
    <name evidence="2" type="ORF">QBC35DRAFT_296799</name>
</gene>
<reference evidence="2" key="1">
    <citation type="journal article" date="2023" name="Mol. Phylogenet. Evol.">
        <title>Genome-scale phylogeny and comparative genomics of the fungal order Sordariales.</title>
        <authorList>
            <person name="Hensen N."/>
            <person name="Bonometti L."/>
            <person name="Westerberg I."/>
            <person name="Brannstrom I.O."/>
            <person name="Guillou S."/>
            <person name="Cros-Aarteil S."/>
            <person name="Calhoun S."/>
            <person name="Haridas S."/>
            <person name="Kuo A."/>
            <person name="Mondo S."/>
            <person name="Pangilinan J."/>
            <person name="Riley R."/>
            <person name="LaButti K."/>
            <person name="Andreopoulos B."/>
            <person name="Lipzen A."/>
            <person name="Chen C."/>
            <person name="Yan M."/>
            <person name="Daum C."/>
            <person name="Ng V."/>
            <person name="Clum A."/>
            <person name="Steindorff A."/>
            <person name="Ohm R.A."/>
            <person name="Martin F."/>
            <person name="Silar P."/>
            <person name="Natvig D.O."/>
            <person name="Lalanne C."/>
            <person name="Gautier V."/>
            <person name="Ament-Velasquez S.L."/>
            <person name="Kruys A."/>
            <person name="Hutchinson M.I."/>
            <person name="Powell A.J."/>
            <person name="Barry K."/>
            <person name="Miller A.N."/>
            <person name="Grigoriev I.V."/>
            <person name="Debuchy R."/>
            <person name="Gladieux P."/>
            <person name="Hiltunen Thoren M."/>
            <person name="Johannesson H."/>
        </authorList>
    </citation>
    <scope>NUCLEOTIDE SEQUENCE</scope>
    <source>
        <strain evidence="2">PSN309</strain>
    </source>
</reference>
<dbReference type="InterPro" id="IPR052895">
    <property type="entry name" value="HetReg/Transcr_Mod"/>
</dbReference>